<evidence type="ECO:0000256" key="2">
    <source>
        <dbReference type="ARBA" id="ARBA00022448"/>
    </source>
</evidence>
<dbReference type="PANTHER" id="PTHR43744:SF9">
    <property type="entry name" value="POLYGALACTURONAN_RHAMNOGALACTURONAN TRANSPORT SYSTEM PERMEASE PROTEIN YTCP"/>
    <property type="match status" value="1"/>
</dbReference>
<dbReference type="GO" id="GO:0055085">
    <property type="term" value="P:transmembrane transport"/>
    <property type="evidence" value="ECO:0007669"/>
    <property type="project" value="InterPro"/>
</dbReference>
<dbReference type="PANTHER" id="PTHR43744">
    <property type="entry name" value="ABC TRANSPORTER PERMEASE PROTEIN MG189-RELATED-RELATED"/>
    <property type="match status" value="1"/>
</dbReference>
<evidence type="ECO:0000313" key="9">
    <source>
        <dbReference type="EMBL" id="RED85411.1"/>
    </source>
</evidence>
<feature type="transmembrane region" description="Helical" evidence="7">
    <location>
        <begin position="107"/>
        <end position="127"/>
    </location>
</feature>
<reference evidence="9 10" key="1">
    <citation type="submission" date="2018-07" db="EMBL/GenBank/DDBJ databases">
        <title>Genomic Encyclopedia of Type Strains, Phase III (KMG-III): the genomes of soil and plant-associated and newly described type strains.</title>
        <authorList>
            <person name="Whitman W."/>
        </authorList>
    </citation>
    <scope>NUCLEOTIDE SEQUENCE [LARGE SCALE GENOMIC DNA]</scope>
    <source>
        <strain evidence="9 10">CECT 7287</strain>
    </source>
</reference>
<dbReference type="InterPro" id="IPR035906">
    <property type="entry name" value="MetI-like_sf"/>
</dbReference>
<dbReference type="InterPro" id="IPR000515">
    <property type="entry name" value="MetI-like"/>
</dbReference>
<evidence type="ECO:0000313" key="10">
    <source>
        <dbReference type="Proteomes" id="UP000256977"/>
    </source>
</evidence>
<protein>
    <submittedName>
        <fullName evidence="9">Putative aldouronate transport system permease protein</fullName>
    </submittedName>
</protein>
<feature type="transmembrane region" description="Helical" evidence="7">
    <location>
        <begin position="68"/>
        <end position="95"/>
    </location>
</feature>
<proteinExistence type="predicted"/>
<keyword evidence="10" id="KW-1185">Reference proteome</keyword>
<organism evidence="9 10">
    <name type="scientific">Cohnella phaseoli</name>
    <dbReference type="NCBI Taxonomy" id="456490"/>
    <lineage>
        <taxon>Bacteria</taxon>
        <taxon>Bacillati</taxon>
        <taxon>Bacillota</taxon>
        <taxon>Bacilli</taxon>
        <taxon>Bacillales</taxon>
        <taxon>Paenibacillaceae</taxon>
        <taxon>Cohnella</taxon>
    </lineage>
</organism>
<dbReference type="PROSITE" id="PS50928">
    <property type="entry name" value="ABC_TM1"/>
    <property type="match status" value="1"/>
</dbReference>
<dbReference type="CDD" id="cd06261">
    <property type="entry name" value="TM_PBP2"/>
    <property type="match status" value="1"/>
</dbReference>
<evidence type="ECO:0000256" key="3">
    <source>
        <dbReference type="ARBA" id="ARBA00022475"/>
    </source>
</evidence>
<comment type="caution">
    <text evidence="9">The sequence shown here is derived from an EMBL/GenBank/DDBJ whole genome shotgun (WGS) entry which is preliminary data.</text>
</comment>
<evidence type="ECO:0000256" key="1">
    <source>
        <dbReference type="ARBA" id="ARBA00004651"/>
    </source>
</evidence>
<feature type="transmembrane region" description="Helical" evidence="7">
    <location>
        <begin position="12"/>
        <end position="32"/>
    </location>
</feature>
<evidence type="ECO:0000256" key="5">
    <source>
        <dbReference type="ARBA" id="ARBA00022989"/>
    </source>
</evidence>
<dbReference type="OrthoDB" id="9810086at2"/>
<evidence type="ECO:0000259" key="8">
    <source>
        <dbReference type="PROSITE" id="PS50928"/>
    </source>
</evidence>
<keyword evidence="5 7" id="KW-1133">Transmembrane helix</keyword>
<gene>
    <name evidence="9" type="ORF">DFP98_104116</name>
</gene>
<dbReference type="EMBL" id="QRDZ01000004">
    <property type="protein sequence ID" value="RED85411.1"/>
    <property type="molecule type" value="Genomic_DNA"/>
</dbReference>
<evidence type="ECO:0000256" key="7">
    <source>
        <dbReference type="SAM" id="Phobius"/>
    </source>
</evidence>
<dbReference type="Proteomes" id="UP000256977">
    <property type="component" value="Unassembled WGS sequence"/>
</dbReference>
<dbReference type="GO" id="GO:0005886">
    <property type="term" value="C:plasma membrane"/>
    <property type="evidence" value="ECO:0007669"/>
    <property type="project" value="UniProtKB-SubCell"/>
</dbReference>
<feature type="transmembrane region" description="Helical" evidence="7">
    <location>
        <begin position="178"/>
        <end position="203"/>
    </location>
</feature>
<accession>A0A3D9KFX6</accession>
<dbReference type="SUPFAM" id="SSF161098">
    <property type="entry name" value="MetI-like"/>
    <property type="match status" value="1"/>
</dbReference>
<evidence type="ECO:0000256" key="6">
    <source>
        <dbReference type="ARBA" id="ARBA00023136"/>
    </source>
</evidence>
<feature type="transmembrane region" description="Helical" evidence="7">
    <location>
        <begin position="261"/>
        <end position="282"/>
    </location>
</feature>
<name>A0A3D9KFX6_9BACL</name>
<comment type="subcellular location">
    <subcellularLocation>
        <location evidence="1">Cell membrane</location>
        <topology evidence="1">Multi-pass membrane protein</topology>
    </subcellularLocation>
</comment>
<dbReference type="AlphaFoldDB" id="A0A3D9KFX6"/>
<keyword evidence="4 7" id="KW-0812">Transmembrane</keyword>
<keyword evidence="6 7" id="KW-0472">Membrane</keyword>
<sequence>MAGKKDFWFQAANALMFLLFAFVCLYPFYYIFLVSVSDADAVSRGSVLLYPIGFTLDNFVHVIRLDGILSAFLISVARLLAGTLLTLFFSSMLAYIVTKKELPGRKWIYRATVYTMFVQAGLIPWFITMKTLGLQNSFLLYILPGIISPFAVILIKTYMESAISPALEESAIIDGAGYFRVFASIMVPVSMPVIAAVAVFSAVGQWNSWQDNFYLVSDSRLQTLQYLLLNFLQQAEMLAKAVQLGDGNALEMARRRPLDPFAVKTTITMVTVIPIMLVYPFLQKYFVKGIMMGAVKG</sequence>
<evidence type="ECO:0000256" key="4">
    <source>
        <dbReference type="ARBA" id="ARBA00022692"/>
    </source>
</evidence>
<dbReference type="Gene3D" id="1.10.3720.10">
    <property type="entry name" value="MetI-like"/>
    <property type="match status" value="1"/>
</dbReference>
<keyword evidence="3" id="KW-1003">Cell membrane</keyword>
<keyword evidence="2" id="KW-0813">Transport</keyword>
<feature type="transmembrane region" description="Helical" evidence="7">
    <location>
        <begin position="139"/>
        <end position="158"/>
    </location>
</feature>
<feature type="domain" description="ABC transmembrane type-1" evidence="8">
    <location>
        <begin position="72"/>
        <end position="282"/>
    </location>
</feature>
<dbReference type="RefSeq" id="WP_116059835.1">
    <property type="nucleotide sequence ID" value="NZ_QRDZ01000004.1"/>
</dbReference>